<evidence type="ECO:0000256" key="6">
    <source>
        <dbReference type="SAM" id="Phobius"/>
    </source>
</evidence>
<evidence type="ECO:0000256" key="3">
    <source>
        <dbReference type="ARBA" id="ARBA00022692"/>
    </source>
</evidence>
<dbReference type="EMBL" id="CP009054">
    <property type="protein sequence ID" value="AII13629.1"/>
    <property type="molecule type" value="Genomic_DNA"/>
</dbReference>
<evidence type="ECO:0000256" key="1">
    <source>
        <dbReference type="ARBA" id="ARBA00004651"/>
    </source>
</evidence>
<sequence length="507" mass="57845">MRIRNSLRNMITAVMQIVVTIILRFIAQSYFLHILGLEYQGLNSLFSSIIGMLGIAELGLGTAILFNMYEYIAKGDLETIKSLLRFYKRCYQAIAGFVLIFGLILMPFLHFFVDMNSISENVYVIYLLFLADSAFSYLLIYKQSILIAHQKKHLINLADLAYTIIYNLGQIALLILTHNYILILLLVLFLRLAENIMISRAADHRYPYIKDKNVQKLDKKIAQRLIRQMRGQAFHVIGGFVVFGTDNMIISSFLGLTVMGLYSNYLLVTNTLNSFLLQVVGSVTPSVGDLLTEKNGKENFKVHQHLTFICFWLYSFSAIGIFIVMQPFITLWLGKNYLLSTGVLLVIAINFYVQGMRSPMTVFQQAAGIFYENRFIPVAEAITNLLASILLIKYLGLAGVLLGTIICTMILYGYSFPKYTFVPIFKKKVSVYVTEQVAYLLVFVVVFISTIGISHFMVVTNVWGNFLLKVGICLVVPNILLILLFRKSREYRYFKRLVQNLILRNSN</sequence>
<keyword evidence="3 6" id="KW-0812">Transmembrane</keyword>
<comment type="subcellular location">
    <subcellularLocation>
        <location evidence="1">Cell membrane</location>
        <topology evidence="1">Multi-pass membrane protein</topology>
    </subcellularLocation>
</comment>
<feature type="transmembrane region" description="Helical" evidence="6">
    <location>
        <begin position="337"/>
        <end position="353"/>
    </location>
</feature>
<evidence type="ECO:0000256" key="5">
    <source>
        <dbReference type="ARBA" id="ARBA00023136"/>
    </source>
</evidence>
<dbReference type="KEGG" id="llx:NCDO2118_2177"/>
<feature type="transmembrane region" description="Helical" evidence="6">
    <location>
        <begin position="153"/>
        <end position="175"/>
    </location>
</feature>
<evidence type="ECO:0000313" key="7">
    <source>
        <dbReference type="EMBL" id="AII13629.1"/>
    </source>
</evidence>
<feature type="transmembrane region" description="Helical" evidence="6">
    <location>
        <begin position="181"/>
        <end position="202"/>
    </location>
</feature>
<organism evidence="7 8">
    <name type="scientific">Lactococcus lactis subsp. lactis NCDO 2118</name>
    <dbReference type="NCBI Taxonomy" id="1117941"/>
    <lineage>
        <taxon>Bacteria</taxon>
        <taxon>Bacillati</taxon>
        <taxon>Bacillota</taxon>
        <taxon>Bacilli</taxon>
        <taxon>Lactobacillales</taxon>
        <taxon>Streptococcaceae</taxon>
        <taxon>Lactococcus</taxon>
    </lineage>
</organism>
<feature type="transmembrane region" description="Helical" evidence="6">
    <location>
        <begin position="123"/>
        <end position="141"/>
    </location>
</feature>
<feature type="transmembrane region" description="Helical" evidence="6">
    <location>
        <begin position="394"/>
        <end position="416"/>
    </location>
</feature>
<dbReference type="PANTHER" id="PTHR30250">
    <property type="entry name" value="PST FAMILY PREDICTED COLANIC ACID TRANSPORTER"/>
    <property type="match status" value="1"/>
</dbReference>
<dbReference type="GO" id="GO:0005886">
    <property type="term" value="C:plasma membrane"/>
    <property type="evidence" value="ECO:0007669"/>
    <property type="project" value="UniProtKB-SubCell"/>
</dbReference>
<gene>
    <name evidence="7" type="ORF">NCDO2118_2177</name>
</gene>
<keyword evidence="5 6" id="KW-0472">Membrane</keyword>
<name>A0ABC8A960_LACLL</name>
<dbReference type="AlphaFoldDB" id="A0ABC8A960"/>
<evidence type="ECO:0000256" key="2">
    <source>
        <dbReference type="ARBA" id="ARBA00022475"/>
    </source>
</evidence>
<feature type="transmembrane region" description="Helical" evidence="6">
    <location>
        <begin position="90"/>
        <end position="111"/>
    </location>
</feature>
<dbReference type="PANTHER" id="PTHR30250:SF26">
    <property type="entry name" value="PSMA PROTEIN"/>
    <property type="match status" value="1"/>
</dbReference>
<dbReference type="InterPro" id="IPR050833">
    <property type="entry name" value="Poly_Biosynth_Transport"/>
</dbReference>
<evidence type="ECO:0000313" key="8">
    <source>
        <dbReference type="Proteomes" id="UP000028594"/>
    </source>
</evidence>
<feature type="transmembrane region" description="Helical" evidence="6">
    <location>
        <begin position="437"/>
        <end position="460"/>
    </location>
</feature>
<feature type="transmembrane region" description="Helical" evidence="6">
    <location>
        <begin position="12"/>
        <end position="33"/>
    </location>
</feature>
<evidence type="ECO:0000256" key="4">
    <source>
        <dbReference type="ARBA" id="ARBA00022989"/>
    </source>
</evidence>
<feature type="transmembrane region" description="Helical" evidence="6">
    <location>
        <begin position="306"/>
        <end position="325"/>
    </location>
</feature>
<dbReference type="RefSeq" id="WP_012898604.1">
    <property type="nucleotide sequence ID" value="NZ_CP009054.1"/>
</dbReference>
<proteinExistence type="predicted"/>
<feature type="transmembrane region" description="Helical" evidence="6">
    <location>
        <begin position="233"/>
        <end position="262"/>
    </location>
</feature>
<feature type="transmembrane region" description="Helical" evidence="6">
    <location>
        <begin position="45"/>
        <end position="69"/>
    </location>
</feature>
<protein>
    <recommendedName>
        <fullName evidence="9">Membrane protein for polysaccharide transport</fullName>
    </recommendedName>
</protein>
<evidence type="ECO:0008006" key="9">
    <source>
        <dbReference type="Google" id="ProtNLM"/>
    </source>
</evidence>
<keyword evidence="4 6" id="KW-1133">Transmembrane helix</keyword>
<dbReference type="Proteomes" id="UP000028594">
    <property type="component" value="Chromosome"/>
</dbReference>
<keyword evidence="2" id="KW-1003">Cell membrane</keyword>
<reference evidence="7 8" key="1">
    <citation type="submission" date="2014-07" db="EMBL/GenBank/DDBJ databases">
        <title>Genome sequence of Lactococcus lactis subsp. lactis NCDO 2118, a GABA-producing strain.</title>
        <authorList>
            <person name="Oliveira L.C."/>
            <person name="Saraiva T.D.L."/>
            <person name="Soares S.C."/>
            <person name="Ramos R.T.J."/>
            <person name="Sa P.H.C.G."/>
            <person name="Carneiro A.R."/>
            <person name="Miranda F."/>
            <person name="Freire M."/>
            <person name="Renan W."/>
            <person name="Oliveira A.F.Jr."/>
            <person name="Santos A.R."/>
            <person name="Pinto A.C."/>
            <person name="Souza B.M."/>
            <person name="Castro C.P."/>
            <person name="Diniz C.A.A."/>
            <person name="Rocha C.S."/>
            <person name="Mariano D.C.B."/>
            <person name="Aguiar E.L."/>
            <person name="Folador E.L."/>
            <person name="Barbosa E.G.V."/>
            <person name="Aburjaile F.F."/>
            <person name="Goncalves L.A."/>
            <person name="Guimaraes L.C."/>
            <person name="Azevedo M.S.P."/>
            <person name="Agresti P.C.M."/>
            <person name="Faria R.F."/>
            <person name="Tiwari S."/>
            <person name="Almeida S.S."/>
            <person name="Hassan S.S."/>
            <person name="Pereira V.B."/>
            <person name="Abreu V.A.C."/>
            <person name="Pereira U.P."/>
            <person name="Dorella F.A."/>
            <person name="Carvalho A.F."/>
            <person name="Pereira F.L."/>
            <person name="Leal C.A.G."/>
            <person name="Figueiredo H.C.P."/>
            <person name="Silva A."/>
            <person name="Miyoshi A."/>
            <person name="Azevedo V."/>
        </authorList>
    </citation>
    <scope>NUCLEOTIDE SEQUENCE [LARGE SCALE GENOMIC DNA]</scope>
    <source>
        <strain evidence="7 8">NCDO 2118</strain>
    </source>
</reference>
<accession>A0ABC8A960</accession>
<feature type="transmembrane region" description="Helical" evidence="6">
    <location>
        <begin position="466"/>
        <end position="485"/>
    </location>
</feature>